<name>A0A5S9MIE8_BACIA</name>
<feature type="domain" description="Glyoxalase/fosfomycin resistance/dioxygenase" evidence="1">
    <location>
        <begin position="9"/>
        <end position="39"/>
    </location>
</feature>
<dbReference type="AlphaFoldDB" id="A0A5S9MIE8"/>
<gene>
    <name evidence="2" type="ORF">BsIDN1_68350</name>
</gene>
<dbReference type="Proteomes" id="UP000464658">
    <property type="component" value="Chromosome"/>
</dbReference>
<dbReference type="EMBL" id="AP021906">
    <property type="protein sequence ID" value="BBP93217.1"/>
    <property type="molecule type" value="Genomic_DNA"/>
</dbReference>
<dbReference type="Gene3D" id="3.10.180.10">
    <property type="entry name" value="2,3-Dihydroxybiphenyl 1,2-Dioxygenase, domain 1"/>
    <property type="match status" value="1"/>
</dbReference>
<organism evidence="2 3">
    <name type="scientific">Bacillus safensis</name>
    <dbReference type="NCBI Taxonomy" id="561879"/>
    <lineage>
        <taxon>Bacteria</taxon>
        <taxon>Bacillati</taxon>
        <taxon>Bacillota</taxon>
        <taxon>Bacilli</taxon>
        <taxon>Bacillales</taxon>
        <taxon>Bacillaceae</taxon>
        <taxon>Bacillus</taxon>
    </lineage>
</organism>
<evidence type="ECO:0000313" key="3">
    <source>
        <dbReference type="Proteomes" id="UP000464658"/>
    </source>
</evidence>
<dbReference type="SUPFAM" id="SSF54593">
    <property type="entry name" value="Glyoxalase/Bleomycin resistance protein/Dihydroxybiphenyl dioxygenase"/>
    <property type="match status" value="1"/>
</dbReference>
<accession>A0A5S9MIE8</accession>
<evidence type="ECO:0000259" key="1">
    <source>
        <dbReference type="Pfam" id="PF00903"/>
    </source>
</evidence>
<evidence type="ECO:0000313" key="2">
    <source>
        <dbReference type="EMBL" id="BBP93217.1"/>
    </source>
</evidence>
<protein>
    <recommendedName>
        <fullName evidence="1">Glyoxalase/fosfomycin resistance/dioxygenase domain-containing protein</fullName>
    </recommendedName>
</protein>
<dbReference type="Pfam" id="PF00903">
    <property type="entry name" value="Glyoxalase"/>
    <property type="match status" value="1"/>
</dbReference>
<sequence length="55" mass="6177">MKTIEQLRLGVTELHVSSFDRSLPFYTDILGFTILEKTDSTVTLGSNAKEPILFC</sequence>
<dbReference type="InterPro" id="IPR029068">
    <property type="entry name" value="Glyas_Bleomycin-R_OHBP_Dase"/>
</dbReference>
<proteinExistence type="predicted"/>
<reference evidence="2 3" key="1">
    <citation type="submission" date="2019-12" db="EMBL/GenBank/DDBJ databases">
        <title>Full genome sequence of a Bacillus safensis strain isolated from commercially available natto in Indonesia.</title>
        <authorList>
            <person name="Yoshida M."/>
            <person name="Uomi M."/>
            <person name="Waturangi D."/>
            <person name="Ekaputri J.J."/>
            <person name="Setiamarga D.H.E."/>
        </authorList>
    </citation>
    <scope>NUCLEOTIDE SEQUENCE [LARGE SCALE GENOMIC DNA]</scope>
    <source>
        <strain evidence="2 3">IDN1</strain>
    </source>
</reference>
<dbReference type="InterPro" id="IPR004360">
    <property type="entry name" value="Glyas_Fos-R_dOase_dom"/>
</dbReference>